<protein>
    <submittedName>
        <fullName evidence="2">DUF1214 domain-containing protein</fullName>
    </submittedName>
</protein>
<sequence length="195" mass="20949">MFRLPIYVLLSLSIAFGGGTWASIRILKATSGFGAITVGPWQAFPELQTADADPYARAHRADDGRLLFGRAEGLVFTAARDSDGRALSALCSYRLDGQTPPARFWTLRVTNRAGTPVAPQPTTPRSLQSWRLLQDNDGTFHATIGGRPHPGNWISMTGGGDVKFVLTLLDTPTAASVSLGEVHLPDITREACDDA</sequence>
<dbReference type="PIRSF" id="PIRSF009471">
    <property type="entry name" value="UCP009471"/>
    <property type="match status" value="1"/>
</dbReference>
<dbReference type="OrthoDB" id="7837485at2"/>
<dbReference type="Gene3D" id="2.60.120.1600">
    <property type="match status" value="1"/>
</dbReference>
<dbReference type="InterPro" id="IPR012038">
    <property type="entry name" value="UCP009471"/>
</dbReference>
<keyword evidence="3" id="KW-1185">Reference proteome</keyword>
<dbReference type="RefSeq" id="WP_133283668.1">
    <property type="nucleotide sequence ID" value="NZ_SMSI01000001.1"/>
</dbReference>
<comment type="caution">
    <text evidence="2">The sequence shown here is derived from an EMBL/GenBank/DDBJ whole genome shotgun (WGS) entry which is preliminary data.</text>
</comment>
<evidence type="ECO:0000313" key="2">
    <source>
        <dbReference type="EMBL" id="TDH38834.1"/>
    </source>
</evidence>
<dbReference type="Proteomes" id="UP000295131">
    <property type="component" value="Unassembled WGS sequence"/>
</dbReference>
<organism evidence="2 3">
    <name type="scientific">Pseudohoeflea suaedae</name>
    <dbReference type="NCBI Taxonomy" id="877384"/>
    <lineage>
        <taxon>Bacteria</taxon>
        <taxon>Pseudomonadati</taxon>
        <taxon>Pseudomonadota</taxon>
        <taxon>Alphaproteobacteria</taxon>
        <taxon>Hyphomicrobiales</taxon>
        <taxon>Rhizobiaceae</taxon>
        <taxon>Pseudohoeflea</taxon>
    </lineage>
</organism>
<dbReference type="AlphaFoldDB" id="A0A4R5PP32"/>
<name>A0A4R5PP32_9HYPH</name>
<gene>
    <name evidence="2" type="ORF">E2A64_07000</name>
</gene>
<dbReference type="EMBL" id="SMSI01000001">
    <property type="protein sequence ID" value="TDH38834.1"/>
    <property type="molecule type" value="Genomic_DNA"/>
</dbReference>
<dbReference type="InterPro" id="IPR010621">
    <property type="entry name" value="DUF1214"/>
</dbReference>
<dbReference type="Pfam" id="PF06742">
    <property type="entry name" value="DUF1214"/>
    <property type="match status" value="1"/>
</dbReference>
<reference evidence="2 3" key="1">
    <citation type="journal article" date="2013" name="Int. J. Syst. Evol. Microbiol.">
        <title>Hoeflea suaedae sp. nov., an endophytic bacterium isolated from the root of the halophyte Suaeda maritima.</title>
        <authorList>
            <person name="Chung E.J."/>
            <person name="Park J.A."/>
            <person name="Pramanik P."/>
            <person name="Bibi F."/>
            <person name="Jeon C.O."/>
            <person name="Chung Y.R."/>
        </authorList>
    </citation>
    <scope>NUCLEOTIDE SEQUENCE [LARGE SCALE GENOMIC DNA]</scope>
    <source>
        <strain evidence="2 3">YC6898</strain>
    </source>
</reference>
<feature type="domain" description="DUF1214" evidence="1">
    <location>
        <begin position="72"/>
        <end position="171"/>
    </location>
</feature>
<evidence type="ECO:0000259" key="1">
    <source>
        <dbReference type="Pfam" id="PF06742"/>
    </source>
</evidence>
<evidence type="ECO:0000313" key="3">
    <source>
        <dbReference type="Proteomes" id="UP000295131"/>
    </source>
</evidence>
<accession>A0A4R5PP32</accession>
<dbReference type="SUPFAM" id="SSF160935">
    <property type="entry name" value="VPA0735-like"/>
    <property type="match status" value="1"/>
</dbReference>
<proteinExistence type="predicted"/>